<keyword evidence="2" id="KW-0812">Transmembrane</keyword>
<gene>
    <name evidence="4" type="ORF">NBR_LOCUS16966</name>
</gene>
<keyword evidence="2" id="KW-0472">Membrane</keyword>
<reference evidence="4 5" key="2">
    <citation type="submission" date="2018-11" db="EMBL/GenBank/DDBJ databases">
        <authorList>
            <consortium name="Pathogen Informatics"/>
        </authorList>
    </citation>
    <scope>NUCLEOTIDE SEQUENCE [LARGE SCALE GENOMIC DNA]</scope>
</reference>
<evidence type="ECO:0000313" key="4">
    <source>
        <dbReference type="EMBL" id="VDL80579.1"/>
    </source>
</evidence>
<feature type="signal peptide" evidence="3">
    <location>
        <begin position="1"/>
        <end position="30"/>
    </location>
</feature>
<evidence type="ECO:0000256" key="2">
    <source>
        <dbReference type="SAM" id="Phobius"/>
    </source>
</evidence>
<sequence>MTDHAVEGNDITRAMIVALVLLFLRNTGMSVDNPRSAAGAKECDDHMFTISTLHDVDEFRTICPQPKVLKLSSSTSGVLPAGGLKAHQFYSFVNAPEIHMCIRIEYSSLRTLDLSNIKRIIPTCRGPALRIYGNAKLQTIKLHYTFMRRAELDSVFIRGNRVLSASDINIMKSAFPEHTADIQEPGECEFPPVFDNASLIDGCRTVYGTMFINGNVGNITRSPMASGYDLVGCIEIYETDLEDVDFLDDVRNFTLLPGTCEHVIVSNPHLCIKHPLKLKKKFGNLTIDQRMSTKCETTCEGGVVNETFLEQLSGCHVVEGDLVFKDMEMVSFPRLRKINASDDMKVVIVNNAKLGMRGTEVKSIQRISSGEEHTKIEFTDISSLIDKVNDYKLFIIMALMIFLIILLIALIATVLAVKVVKKRQAYNKQGFPNPPYRLGKESKEILLGWVKEIVDKNPLIWRSSDRPLIWAYCSTDGMHKDIDVLVANNSGFLKDHMLPLASNARLPDDSFLLTERVKAMIAKEIVIMIGSEKEPNCILPKLPYEVNKEHTYKYRGSTYYFKVKSVKKMAPSTTLYVYNVVVTPKGKKAENHTLKVYYYRWERKKTPTEFDEILQLAMVYKPEKTICVSDRRKEAFSLIHMFFVYCYVTKENISLKDAFQLHTVGKNGGEEEKMEWAVIMEWAYQSRTIKDQDLKRKHMDWCHSYAIMARFERSHSNIKYIHPDYLTKLDPDVRQRVIHDGFNMSPRFSPRDSCAVLDPFARKGNDQKKQDEEKSRKTDKDKPGSEKDEEEFWTKAEPGDAVRFKASLPGKRLLCSEYLPSPNHLGPDS</sequence>
<dbReference type="WBParaSite" id="NBR_0001696501-mRNA-1">
    <property type="protein sequence ID" value="NBR_0001696501-mRNA-1"/>
    <property type="gene ID" value="NBR_0001696501"/>
</dbReference>
<feature type="region of interest" description="Disordered" evidence="1">
    <location>
        <begin position="761"/>
        <end position="794"/>
    </location>
</feature>
<dbReference type="Proteomes" id="UP000271162">
    <property type="component" value="Unassembled WGS sequence"/>
</dbReference>
<organism evidence="6">
    <name type="scientific">Nippostrongylus brasiliensis</name>
    <name type="common">Rat hookworm</name>
    <dbReference type="NCBI Taxonomy" id="27835"/>
    <lineage>
        <taxon>Eukaryota</taxon>
        <taxon>Metazoa</taxon>
        <taxon>Ecdysozoa</taxon>
        <taxon>Nematoda</taxon>
        <taxon>Chromadorea</taxon>
        <taxon>Rhabditida</taxon>
        <taxon>Rhabditina</taxon>
        <taxon>Rhabditomorpha</taxon>
        <taxon>Strongyloidea</taxon>
        <taxon>Heligmosomidae</taxon>
        <taxon>Nippostrongylus</taxon>
    </lineage>
</organism>
<feature type="transmembrane region" description="Helical" evidence="2">
    <location>
        <begin position="393"/>
        <end position="417"/>
    </location>
</feature>
<keyword evidence="5" id="KW-1185">Reference proteome</keyword>
<dbReference type="SUPFAM" id="SSF52058">
    <property type="entry name" value="L domain-like"/>
    <property type="match status" value="1"/>
</dbReference>
<keyword evidence="3" id="KW-0732">Signal</keyword>
<keyword evidence="2" id="KW-1133">Transmembrane helix</keyword>
<evidence type="ECO:0000256" key="3">
    <source>
        <dbReference type="SAM" id="SignalP"/>
    </source>
</evidence>
<reference evidence="6" key="1">
    <citation type="submission" date="2016-04" db="UniProtKB">
        <authorList>
            <consortium name="WormBaseParasite"/>
        </authorList>
    </citation>
    <scope>IDENTIFICATION</scope>
</reference>
<protein>
    <submittedName>
        <fullName evidence="6">Recep_L_domain domain-containing protein</fullName>
    </submittedName>
</protein>
<feature type="chain" id="PRO_5043135800" evidence="3">
    <location>
        <begin position="31"/>
        <end position="829"/>
    </location>
</feature>
<name>A0A158R2V9_NIPBR</name>
<evidence type="ECO:0000313" key="5">
    <source>
        <dbReference type="Proteomes" id="UP000271162"/>
    </source>
</evidence>
<dbReference type="AlphaFoldDB" id="A0A158R2V9"/>
<evidence type="ECO:0000313" key="6">
    <source>
        <dbReference type="WBParaSite" id="NBR_0001696501-mRNA-1"/>
    </source>
</evidence>
<dbReference type="EMBL" id="UYSL01022489">
    <property type="protein sequence ID" value="VDL80579.1"/>
    <property type="molecule type" value="Genomic_DNA"/>
</dbReference>
<accession>A0A158R2V9</accession>
<proteinExistence type="predicted"/>
<evidence type="ECO:0000256" key="1">
    <source>
        <dbReference type="SAM" id="MobiDB-lite"/>
    </source>
</evidence>